<evidence type="ECO:0000256" key="4">
    <source>
        <dbReference type="SAM" id="MobiDB-lite"/>
    </source>
</evidence>
<dbReference type="GO" id="GO:0051017">
    <property type="term" value="P:actin filament bundle assembly"/>
    <property type="evidence" value="ECO:0007669"/>
    <property type="project" value="TreeGrafter"/>
</dbReference>
<dbReference type="GO" id="GO:0051015">
    <property type="term" value="F:actin filament binding"/>
    <property type="evidence" value="ECO:0007669"/>
    <property type="project" value="TreeGrafter"/>
</dbReference>
<name>A0A7S3Q0S7_9STRA</name>
<gene>
    <name evidence="5" type="ORF">CDEB00056_LOCUS6893</name>
</gene>
<proteinExistence type="predicted"/>
<evidence type="ECO:0000256" key="1">
    <source>
        <dbReference type="ARBA" id="ARBA00022737"/>
    </source>
</evidence>
<dbReference type="Pfam" id="PF00023">
    <property type="entry name" value="Ank"/>
    <property type="match status" value="1"/>
</dbReference>
<evidence type="ECO:0000256" key="3">
    <source>
        <dbReference type="SAM" id="Coils"/>
    </source>
</evidence>
<dbReference type="GO" id="GO:0005737">
    <property type="term" value="C:cytoplasm"/>
    <property type="evidence" value="ECO:0007669"/>
    <property type="project" value="TreeGrafter"/>
</dbReference>
<keyword evidence="3" id="KW-0175">Coiled coil</keyword>
<feature type="region of interest" description="Disordered" evidence="4">
    <location>
        <begin position="1"/>
        <end position="70"/>
    </location>
</feature>
<dbReference type="PANTHER" id="PTHR24153">
    <property type="entry name" value="ESPIN"/>
    <property type="match status" value="1"/>
</dbReference>
<dbReference type="AlphaFoldDB" id="A0A7S3Q0S7"/>
<feature type="compositionally biased region" description="Polar residues" evidence="4">
    <location>
        <begin position="270"/>
        <end position="280"/>
    </location>
</feature>
<dbReference type="InterPro" id="IPR036770">
    <property type="entry name" value="Ankyrin_rpt-contain_sf"/>
</dbReference>
<evidence type="ECO:0000256" key="2">
    <source>
        <dbReference type="ARBA" id="ARBA00023043"/>
    </source>
</evidence>
<dbReference type="PANTHER" id="PTHR24153:SF8">
    <property type="entry name" value="FORKED, ISOFORM F"/>
    <property type="match status" value="1"/>
</dbReference>
<evidence type="ECO:0000313" key="5">
    <source>
        <dbReference type="EMBL" id="CAE0462052.1"/>
    </source>
</evidence>
<dbReference type="EMBL" id="HBIO01009002">
    <property type="protein sequence ID" value="CAE0462052.1"/>
    <property type="molecule type" value="Transcribed_RNA"/>
</dbReference>
<organism evidence="5">
    <name type="scientific">Chaetoceros debilis</name>
    <dbReference type="NCBI Taxonomy" id="122233"/>
    <lineage>
        <taxon>Eukaryota</taxon>
        <taxon>Sar</taxon>
        <taxon>Stramenopiles</taxon>
        <taxon>Ochrophyta</taxon>
        <taxon>Bacillariophyta</taxon>
        <taxon>Coscinodiscophyceae</taxon>
        <taxon>Chaetocerotophycidae</taxon>
        <taxon>Chaetocerotales</taxon>
        <taxon>Chaetocerotaceae</taxon>
        <taxon>Chaetoceros</taxon>
    </lineage>
</organism>
<feature type="region of interest" description="Disordered" evidence="4">
    <location>
        <begin position="259"/>
        <end position="280"/>
    </location>
</feature>
<keyword evidence="1" id="KW-0677">Repeat</keyword>
<dbReference type="SUPFAM" id="SSF48403">
    <property type="entry name" value="Ankyrin repeat"/>
    <property type="match status" value="1"/>
</dbReference>
<dbReference type="Pfam" id="PF12796">
    <property type="entry name" value="Ank_2"/>
    <property type="match status" value="1"/>
</dbReference>
<reference evidence="5" key="1">
    <citation type="submission" date="2021-01" db="EMBL/GenBank/DDBJ databases">
        <authorList>
            <person name="Corre E."/>
            <person name="Pelletier E."/>
            <person name="Niang G."/>
            <person name="Scheremetjew M."/>
            <person name="Finn R."/>
            <person name="Kale V."/>
            <person name="Holt S."/>
            <person name="Cochrane G."/>
            <person name="Meng A."/>
            <person name="Brown T."/>
            <person name="Cohen L."/>
        </authorList>
    </citation>
    <scope>NUCLEOTIDE SEQUENCE</scope>
    <source>
        <strain evidence="5">MM31A-1</strain>
    </source>
</reference>
<accession>A0A7S3Q0S7</accession>
<dbReference type="SMART" id="SM00248">
    <property type="entry name" value="ANK"/>
    <property type="match status" value="4"/>
</dbReference>
<dbReference type="InterPro" id="IPR002110">
    <property type="entry name" value="Ankyrin_rpt"/>
</dbReference>
<protein>
    <submittedName>
        <fullName evidence="5">Uncharacterized protein</fullName>
    </submittedName>
</protein>
<sequence>MAFANKFFSSDDSKASKGSRSSRKQKKEEDSKSMTATGSITSTSKPAGAVEEERFAEASAAPKSAGTRDREEVVGESILSSKTPTKLFLFVTKRNWVGAVKRCKSSDGMKEASTWIVEKNADGSNRWKLLPIHQACENKAPSEVIKALISAYPQSLMMKDSGGDLPLHLACRERASKAVIAALLSNEPEASRVKDDEGRLPLHLACRQGVAVQIVDSLIVCYYRASRTIDSYNLLPIHWACAQNASVQIVHSLLRANPDSTDQKDKWGRTPTSLAHASTNPEKDAIVEALKKDPSHWAMNLADEIDTLKDRLAESNVKEKNHSGKLEELEAQNKQLQDIVHKLTHTNKYTEDDIGKLSDENRGMVSDVHKLKSKLNEFTFIFRGMEDQRKALLKVVNDMDASLQQAVDVAGDDYMSWKVPEDNVDPFKMSKIKKKVDDSNFGTSFDE</sequence>
<keyword evidence="2" id="KW-0040">ANK repeat</keyword>
<dbReference type="Gene3D" id="1.25.40.20">
    <property type="entry name" value="Ankyrin repeat-containing domain"/>
    <property type="match status" value="1"/>
</dbReference>
<feature type="compositionally biased region" description="Polar residues" evidence="4">
    <location>
        <begin position="34"/>
        <end position="45"/>
    </location>
</feature>
<feature type="coiled-coil region" evidence="3">
    <location>
        <begin position="298"/>
        <end position="346"/>
    </location>
</feature>
<dbReference type="InterPro" id="IPR052420">
    <property type="entry name" value="Espin/Espin-like"/>
</dbReference>